<protein>
    <recommendedName>
        <fullName evidence="1">Double-GTPase 1 domain-containing protein</fullName>
    </recommendedName>
</protein>
<dbReference type="Proteomes" id="UP000509761">
    <property type="component" value="Chromosome"/>
</dbReference>
<accession>A0AAP9NRU0</accession>
<dbReference type="EMBL" id="CP054580">
    <property type="protein sequence ID" value="QKS27268.1"/>
    <property type="molecule type" value="Genomic_DNA"/>
</dbReference>
<name>A0AAP9NRU0_9GAMM</name>
<reference evidence="2 3" key="1">
    <citation type="submission" date="2019-12" db="EMBL/GenBank/DDBJ databases">
        <title>Genome sequencing and assembly of endphytes of Porphyra tenera.</title>
        <authorList>
            <person name="Park J.M."/>
            <person name="Shin R."/>
            <person name="Jo S.H."/>
        </authorList>
    </citation>
    <scope>NUCLEOTIDE SEQUENCE [LARGE SCALE GENOMIC DNA]</scope>
    <source>
        <strain evidence="2 3">GPM3</strain>
    </source>
</reference>
<organism evidence="2 3">
    <name type="scientific">Vreelandella titanicae</name>
    <dbReference type="NCBI Taxonomy" id="664683"/>
    <lineage>
        <taxon>Bacteria</taxon>
        <taxon>Pseudomonadati</taxon>
        <taxon>Pseudomonadota</taxon>
        <taxon>Gammaproteobacteria</taxon>
        <taxon>Oceanospirillales</taxon>
        <taxon>Halomonadaceae</taxon>
        <taxon>Vreelandella</taxon>
    </lineage>
</organism>
<sequence length="279" mass="30595">MSEMKRSILMVGESNVGKTHYGAQLLKRLIVGGGALYMEGAATNLTPFEKAMDSLAEGRATEHTPSTTYVESIWPIADSLGQSASLVWPDYGGEQVRSLVTERRVPGAWRERAVSATDWLLLVRLHTIRTANDMLSRPINTLGEGRVDETPHQVSDQAKLIELLQMLLHVAGINRDAPLTTPSLSVLLTCWDELGAEGTPRDILEDQLPMLFSFITSNWKNPMFMGLSALEKPLSQSDADEGYANRGPEEFGYVILPDGTCSPDITLPIQRLLADNSTA</sequence>
<dbReference type="AlphaFoldDB" id="A0AAP9NRU0"/>
<evidence type="ECO:0000313" key="2">
    <source>
        <dbReference type="EMBL" id="QKS27268.1"/>
    </source>
</evidence>
<feature type="domain" description="Double-GTPase 1" evidence="1">
    <location>
        <begin position="9"/>
        <end position="272"/>
    </location>
</feature>
<evidence type="ECO:0000259" key="1">
    <source>
        <dbReference type="Pfam" id="PF19975"/>
    </source>
</evidence>
<proteinExistence type="predicted"/>
<evidence type="ECO:0000313" key="3">
    <source>
        <dbReference type="Proteomes" id="UP000509761"/>
    </source>
</evidence>
<gene>
    <name evidence="2" type="ORF">FX987_05089</name>
</gene>
<dbReference type="InterPro" id="IPR045530">
    <property type="entry name" value="DO-GTPase1"/>
</dbReference>
<keyword evidence="3" id="KW-1185">Reference proteome</keyword>
<dbReference type="Pfam" id="PF19975">
    <property type="entry name" value="DO-GTPase1"/>
    <property type="match status" value="1"/>
</dbReference>